<evidence type="ECO:0000313" key="3">
    <source>
        <dbReference type="Proteomes" id="UP000265520"/>
    </source>
</evidence>
<feature type="non-terminal residue" evidence="2">
    <location>
        <position position="1"/>
    </location>
</feature>
<dbReference type="EMBL" id="LXQA010458212">
    <property type="protein sequence ID" value="MCI53120.1"/>
    <property type="molecule type" value="Genomic_DNA"/>
</dbReference>
<organism evidence="2 3">
    <name type="scientific">Trifolium medium</name>
    <dbReference type="NCBI Taxonomy" id="97028"/>
    <lineage>
        <taxon>Eukaryota</taxon>
        <taxon>Viridiplantae</taxon>
        <taxon>Streptophyta</taxon>
        <taxon>Embryophyta</taxon>
        <taxon>Tracheophyta</taxon>
        <taxon>Spermatophyta</taxon>
        <taxon>Magnoliopsida</taxon>
        <taxon>eudicotyledons</taxon>
        <taxon>Gunneridae</taxon>
        <taxon>Pentapetalae</taxon>
        <taxon>rosids</taxon>
        <taxon>fabids</taxon>
        <taxon>Fabales</taxon>
        <taxon>Fabaceae</taxon>
        <taxon>Papilionoideae</taxon>
        <taxon>50 kb inversion clade</taxon>
        <taxon>NPAAA clade</taxon>
        <taxon>Hologalegina</taxon>
        <taxon>IRL clade</taxon>
        <taxon>Trifolieae</taxon>
        <taxon>Trifolium</taxon>
    </lineage>
</organism>
<feature type="region of interest" description="Disordered" evidence="1">
    <location>
        <begin position="1"/>
        <end position="44"/>
    </location>
</feature>
<proteinExistence type="predicted"/>
<keyword evidence="3" id="KW-1185">Reference proteome</keyword>
<evidence type="ECO:0000256" key="1">
    <source>
        <dbReference type="SAM" id="MobiDB-lite"/>
    </source>
</evidence>
<protein>
    <submittedName>
        <fullName evidence="2">Uncharacterized protein</fullName>
    </submittedName>
</protein>
<accession>A0A392SZ37</accession>
<comment type="caution">
    <text evidence="2">The sequence shown here is derived from an EMBL/GenBank/DDBJ whole genome shotgun (WGS) entry which is preliminary data.</text>
</comment>
<reference evidence="2 3" key="1">
    <citation type="journal article" date="2018" name="Front. Plant Sci.">
        <title>Red Clover (Trifolium pratense) and Zigzag Clover (T. medium) - A Picture of Genomic Similarities and Differences.</title>
        <authorList>
            <person name="Dluhosova J."/>
            <person name="Istvanek J."/>
            <person name="Nedelnik J."/>
            <person name="Repkova J."/>
        </authorList>
    </citation>
    <scope>NUCLEOTIDE SEQUENCE [LARGE SCALE GENOMIC DNA]</scope>
    <source>
        <strain evidence="3">cv. 10/8</strain>
        <tissue evidence="2">Leaf</tissue>
    </source>
</reference>
<sequence>GQIFPRGDGDGGKNSPAGTSGRGTGKLPLHIPCPVDIPSSGQMI</sequence>
<dbReference type="AlphaFoldDB" id="A0A392SZ37"/>
<evidence type="ECO:0000313" key="2">
    <source>
        <dbReference type="EMBL" id="MCI53120.1"/>
    </source>
</evidence>
<name>A0A392SZ37_9FABA</name>
<dbReference type="Proteomes" id="UP000265520">
    <property type="component" value="Unassembled WGS sequence"/>
</dbReference>